<dbReference type="NCBIfam" id="TIGR01557">
    <property type="entry name" value="myb_SHAQKYF"/>
    <property type="match status" value="1"/>
</dbReference>
<dbReference type="Pfam" id="PF14379">
    <property type="entry name" value="Myb_CC_LHEQLE"/>
    <property type="match status" value="1"/>
</dbReference>
<sequence length="390" mass="43175">MNGQRWKSTPDCLQPSGKKQLNSIDPSGAMSSQNYPLVSRSSSNQTPNFVNSQSTTVVSLTGQNNAMPWGPASLEDLLEFTENVCVGNYQIEAQNGLMPADDHVRGPATDWQKWGVDFMSVEDNIDSNWSEILADVDAPTLEAKQTQSIPQPPVLNIEVCPVSSPSSTGPGVKPRMRWTPELHESFVEAVNKLGGSERATPKGVLKLMNVEGLTIYHVKSHLQKYRTARYKPELSEGTSEKKPSIDDIVSMDIKNKSLGLGITDALKLQMEVQKQLHEQLEIQRNLQLRIEEQGKTLQMMFEQQKKMESERLKPSSSNPNDDPAPPSNTTEKSKPVEHDDDQCISDKETKRSADHNSQKSKSTSQTEANIDGGCSPRPSKRARSDQASMS</sequence>
<keyword evidence="4" id="KW-0175">Coiled coil</keyword>
<name>A0A251USQ7_HELAN</name>
<keyword evidence="5" id="KW-0804">Transcription</keyword>
<dbReference type="Gene3D" id="1.10.10.60">
    <property type="entry name" value="Homeodomain-like"/>
    <property type="match status" value="1"/>
</dbReference>
<feature type="compositionally biased region" description="Polar residues" evidence="7">
    <location>
        <begin position="359"/>
        <end position="368"/>
    </location>
</feature>
<dbReference type="InParanoid" id="A0A251USQ7"/>
<dbReference type="PANTHER" id="PTHR31499:SF80">
    <property type="entry name" value="HTH MYB-TYPE DOMAIN-CONTAINING PROTEIN"/>
    <property type="match status" value="1"/>
</dbReference>
<evidence type="ECO:0000313" key="10">
    <source>
        <dbReference type="EMBL" id="OTG25351.1"/>
    </source>
</evidence>
<dbReference type="EMBL" id="MNCJ02000320">
    <property type="protein sequence ID" value="KAF5805910.1"/>
    <property type="molecule type" value="Genomic_DNA"/>
</dbReference>
<evidence type="ECO:0000256" key="6">
    <source>
        <dbReference type="ARBA" id="ARBA00023242"/>
    </source>
</evidence>
<keyword evidence="6" id="KW-0539">Nucleus</keyword>
<feature type="region of interest" description="Disordered" evidence="7">
    <location>
        <begin position="1"/>
        <end position="50"/>
    </location>
</feature>
<dbReference type="GO" id="GO:0005634">
    <property type="term" value="C:nucleus"/>
    <property type="evidence" value="ECO:0007669"/>
    <property type="project" value="UniProtKB-SubCell"/>
</dbReference>
<dbReference type="InterPro" id="IPR006447">
    <property type="entry name" value="Myb_dom_plants"/>
</dbReference>
<dbReference type="InterPro" id="IPR009057">
    <property type="entry name" value="Homeodomain-like_sf"/>
</dbReference>
<feature type="compositionally biased region" description="Basic and acidic residues" evidence="7">
    <location>
        <begin position="303"/>
        <end position="313"/>
    </location>
</feature>
<dbReference type="SMR" id="A0A251USQ7"/>
<evidence type="ECO:0000256" key="2">
    <source>
        <dbReference type="ARBA" id="ARBA00006783"/>
    </source>
</evidence>
<proteinExistence type="inferred from homology"/>
<comment type="subcellular location">
    <subcellularLocation>
        <location evidence="1">Nucleus</location>
    </subcellularLocation>
</comment>
<evidence type="ECO:0000256" key="3">
    <source>
        <dbReference type="ARBA" id="ARBA00023015"/>
    </source>
</evidence>
<dbReference type="STRING" id="4232.A0A251USQ7"/>
<dbReference type="GO" id="GO:0003677">
    <property type="term" value="F:DNA binding"/>
    <property type="evidence" value="ECO:0007669"/>
    <property type="project" value="InterPro"/>
</dbReference>
<dbReference type="InterPro" id="IPR017930">
    <property type="entry name" value="Myb_dom"/>
</dbReference>
<feature type="region of interest" description="Disordered" evidence="7">
    <location>
        <begin position="302"/>
        <end position="390"/>
    </location>
</feature>
<dbReference type="GO" id="GO:0003700">
    <property type="term" value="F:DNA-binding transcription factor activity"/>
    <property type="evidence" value="ECO:0007669"/>
    <property type="project" value="InterPro"/>
</dbReference>
<dbReference type="SUPFAM" id="SSF46689">
    <property type="entry name" value="Homeodomain-like"/>
    <property type="match status" value="1"/>
</dbReference>
<dbReference type="PROSITE" id="PS51294">
    <property type="entry name" value="HTH_MYB"/>
    <property type="match status" value="1"/>
</dbReference>
<accession>A0A251USQ7</accession>
<dbReference type="EMBL" id="CM007894">
    <property type="protein sequence ID" value="OTG25351.1"/>
    <property type="molecule type" value="Genomic_DNA"/>
</dbReference>
<protein>
    <submittedName>
        <fullName evidence="10">Putative myb domain, plant</fullName>
    </submittedName>
    <submittedName>
        <fullName evidence="9">Transcription factor MYB-related family</fullName>
    </submittedName>
</protein>
<reference evidence="10" key="2">
    <citation type="submission" date="2017-02" db="EMBL/GenBank/DDBJ databases">
        <title>Sunflower complete genome.</title>
        <authorList>
            <person name="Langlade N."/>
            <person name="Munos S."/>
        </authorList>
    </citation>
    <scope>NUCLEOTIDE SEQUENCE [LARGE SCALE GENOMIC DNA]</scope>
    <source>
        <tissue evidence="10">Leaves</tissue>
    </source>
</reference>
<comment type="similarity">
    <text evidence="2">Belongs to the MYB-CC family.</text>
</comment>
<dbReference type="InterPro" id="IPR046955">
    <property type="entry name" value="PHR1-like"/>
</dbReference>
<evidence type="ECO:0000256" key="5">
    <source>
        <dbReference type="ARBA" id="ARBA00023163"/>
    </source>
</evidence>
<organism evidence="10 11">
    <name type="scientific">Helianthus annuus</name>
    <name type="common">Common sunflower</name>
    <dbReference type="NCBI Taxonomy" id="4232"/>
    <lineage>
        <taxon>Eukaryota</taxon>
        <taxon>Viridiplantae</taxon>
        <taxon>Streptophyta</taxon>
        <taxon>Embryophyta</taxon>
        <taxon>Tracheophyta</taxon>
        <taxon>Spermatophyta</taxon>
        <taxon>Magnoliopsida</taxon>
        <taxon>eudicotyledons</taxon>
        <taxon>Gunneridae</taxon>
        <taxon>Pentapetalae</taxon>
        <taxon>asterids</taxon>
        <taxon>campanulids</taxon>
        <taxon>Asterales</taxon>
        <taxon>Asteraceae</taxon>
        <taxon>Asteroideae</taxon>
        <taxon>Heliantheae alliance</taxon>
        <taxon>Heliantheae</taxon>
        <taxon>Helianthus</taxon>
    </lineage>
</organism>
<dbReference type="AlphaFoldDB" id="A0A251USQ7"/>
<dbReference type="FunFam" id="1.10.10.60:FF:000002">
    <property type="entry name" value="Myb family transcription factor"/>
    <property type="match status" value="1"/>
</dbReference>
<feature type="compositionally biased region" description="Polar residues" evidence="7">
    <location>
        <begin position="17"/>
        <end position="50"/>
    </location>
</feature>
<evidence type="ECO:0000313" key="11">
    <source>
        <dbReference type="Proteomes" id="UP000215914"/>
    </source>
</evidence>
<gene>
    <name evidence="10" type="ORF">HannXRQ_Chr05g0146701</name>
    <name evidence="9" type="ORF">HanXRQr2_Chr05g0214991</name>
</gene>
<dbReference type="Pfam" id="PF00249">
    <property type="entry name" value="Myb_DNA-binding"/>
    <property type="match status" value="1"/>
</dbReference>
<reference evidence="9 11" key="1">
    <citation type="journal article" date="2017" name="Nature">
        <title>The sunflower genome provides insights into oil metabolism, flowering and Asterid evolution.</title>
        <authorList>
            <person name="Badouin H."/>
            <person name="Gouzy J."/>
            <person name="Grassa C.J."/>
            <person name="Murat F."/>
            <person name="Staton S.E."/>
            <person name="Cottret L."/>
            <person name="Lelandais-Briere C."/>
            <person name="Owens G.L."/>
            <person name="Carrere S."/>
            <person name="Mayjonade B."/>
            <person name="Legrand L."/>
            <person name="Gill N."/>
            <person name="Kane N.C."/>
            <person name="Bowers J.E."/>
            <person name="Hubner S."/>
            <person name="Bellec A."/>
            <person name="Berard A."/>
            <person name="Berges H."/>
            <person name="Blanchet N."/>
            <person name="Boniface M.C."/>
            <person name="Brunel D."/>
            <person name="Catrice O."/>
            <person name="Chaidir N."/>
            <person name="Claudel C."/>
            <person name="Donnadieu C."/>
            <person name="Faraut T."/>
            <person name="Fievet G."/>
            <person name="Helmstetter N."/>
            <person name="King M."/>
            <person name="Knapp S.J."/>
            <person name="Lai Z."/>
            <person name="Le Paslier M.C."/>
            <person name="Lippi Y."/>
            <person name="Lorenzon L."/>
            <person name="Mandel J.R."/>
            <person name="Marage G."/>
            <person name="Marchand G."/>
            <person name="Marquand E."/>
            <person name="Bret-Mestries E."/>
            <person name="Morien E."/>
            <person name="Nambeesan S."/>
            <person name="Nguyen T."/>
            <person name="Pegot-Espagnet P."/>
            <person name="Pouilly N."/>
            <person name="Raftis F."/>
            <person name="Sallet E."/>
            <person name="Schiex T."/>
            <person name="Thomas J."/>
            <person name="Vandecasteele C."/>
            <person name="Vares D."/>
            <person name="Vear F."/>
            <person name="Vautrin S."/>
            <person name="Crespi M."/>
            <person name="Mangin B."/>
            <person name="Burke J.M."/>
            <person name="Salse J."/>
            <person name="Munos S."/>
            <person name="Vincourt P."/>
            <person name="Rieseberg L.H."/>
            <person name="Langlade N.B."/>
        </authorList>
    </citation>
    <scope>NUCLEOTIDE SEQUENCE [LARGE SCALE GENOMIC DNA]</scope>
    <source>
        <strain evidence="11">cv. SF193</strain>
        <tissue evidence="9">Leaves</tissue>
    </source>
</reference>
<keyword evidence="3" id="KW-0805">Transcription regulation</keyword>
<feature type="compositionally biased region" description="Basic and acidic residues" evidence="7">
    <location>
        <begin position="344"/>
        <end position="357"/>
    </location>
</feature>
<dbReference type="Gramene" id="mRNA:HanXRQr2_Chr05g0214991">
    <property type="protein sequence ID" value="mRNA:HanXRQr2_Chr05g0214991"/>
    <property type="gene ID" value="HanXRQr2_Chr05g0214991"/>
</dbReference>
<keyword evidence="11" id="KW-1185">Reference proteome</keyword>
<reference evidence="9" key="3">
    <citation type="submission" date="2020-06" db="EMBL/GenBank/DDBJ databases">
        <title>Helianthus annuus Genome sequencing and assembly Release 2.</title>
        <authorList>
            <person name="Gouzy J."/>
            <person name="Langlade N."/>
            <person name="Munos S."/>
        </authorList>
    </citation>
    <scope>NUCLEOTIDE SEQUENCE</scope>
    <source>
        <tissue evidence="9">Leaves</tissue>
    </source>
</reference>
<evidence type="ECO:0000256" key="7">
    <source>
        <dbReference type="SAM" id="MobiDB-lite"/>
    </source>
</evidence>
<dbReference type="InterPro" id="IPR001005">
    <property type="entry name" value="SANT/Myb"/>
</dbReference>
<evidence type="ECO:0000313" key="9">
    <source>
        <dbReference type="EMBL" id="KAF5805910.1"/>
    </source>
</evidence>
<evidence type="ECO:0000259" key="8">
    <source>
        <dbReference type="PROSITE" id="PS51294"/>
    </source>
</evidence>
<evidence type="ECO:0000256" key="1">
    <source>
        <dbReference type="ARBA" id="ARBA00004123"/>
    </source>
</evidence>
<dbReference type="InterPro" id="IPR025756">
    <property type="entry name" value="Myb_CC_LHEQLE"/>
</dbReference>
<dbReference type="Proteomes" id="UP000215914">
    <property type="component" value="Chromosome 5"/>
</dbReference>
<dbReference type="PANTHER" id="PTHR31499">
    <property type="entry name" value="MYB FAMILY TRANSCRIPTION FACTOR PHL11"/>
    <property type="match status" value="1"/>
</dbReference>
<evidence type="ECO:0000256" key="4">
    <source>
        <dbReference type="ARBA" id="ARBA00023054"/>
    </source>
</evidence>
<feature type="domain" description="HTH myb-type" evidence="8">
    <location>
        <begin position="177"/>
        <end position="230"/>
    </location>
</feature>
<dbReference type="OrthoDB" id="551907at2759"/>